<reference evidence="12 13" key="1">
    <citation type="journal article" date="2015" name="MBio">
        <title>Genome-Resolved Metagenomic Analysis Reveals Roles for Candidate Phyla and Other Microbial Community Members in Biogeochemical Transformations in Oil Reservoirs.</title>
        <authorList>
            <person name="Hu P."/>
            <person name="Tom L."/>
            <person name="Singh A."/>
            <person name="Thomas B.C."/>
            <person name="Baker B.J."/>
            <person name="Piceno Y.M."/>
            <person name="Andersen G.L."/>
            <person name="Banfield J.F."/>
        </authorList>
    </citation>
    <scope>NUCLEOTIDE SEQUENCE [LARGE SCALE GENOMIC DNA]</scope>
    <source>
        <strain evidence="12">57_489</strain>
    </source>
</reference>
<evidence type="ECO:0000256" key="8">
    <source>
        <dbReference type="HAMAP-Rule" id="MF_00193"/>
    </source>
</evidence>
<dbReference type="NCBIfam" id="TIGR00552">
    <property type="entry name" value="nadE"/>
    <property type="match status" value="1"/>
</dbReference>
<comment type="subunit">
    <text evidence="8">Homodimer.</text>
</comment>
<dbReference type="CDD" id="cd00553">
    <property type="entry name" value="NAD_synthase"/>
    <property type="match status" value="1"/>
</dbReference>
<evidence type="ECO:0000256" key="4">
    <source>
        <dbReference type="ARBA" id="ARBA00022741"/>
    </source>
</evidence>
<evidence type="ECO:0000256" key="5">
    <source>
        <dbReference type="ARBA" id="ARBA00022840"/>
    </source>
</evidence>
<dbReference type="PATRIC" id="fig|301375.7.peg.687"/>
<accession>A0A101FUA4</accession>
<feature type="binding site" evidence="8">
    <location>
        <position position="156"/>
    </location>
    <ligand>
        <name>deamido-NAD(+)</name>
        <dbReference type="ChEBI" id="CHEBI:58437"/>
        <note>ligand shared between two neighboring subunits</note>
    </ligand>
</feature>
<dbReference type="Pfam" id="PF02540">
    <property type="entry name" value="NAD_synthase"/>
    <property type="match status" value="1"/>
</dbReference>
<evidence type="ECO:0000256" key="1">
    <source>
        <dbReference type="ARBA" id="ARBA00005859"/>
    </source>
</evidence>
<comment type="caution">
    <text evidence="12">The sequence shown here is derived from an EMBL/GenBank/DDBJ whole genome shotgun (WGS) entry which is preliminary data.</text>
</comment>
<dbReference type="EMBL" id="LGFT01000021">
    <property type="protein sequence ID" value="KUK44584.1"/>
    <property type="molecule type" value="Genomic_DNA"/>
</dbReference>
<dbReference type="AlphaFoldDB" id="A0A101FUA4"/>
<gene>
    <name evidence="8" type="primary">nadE</name>
    <name evidence="12" type="ORF">XD72_1036</name>
</gene>
<evidence type="ECO:0000256" key="3">
    <source>
        <dbReference type="ARBA" id="ARBA00022723"/>
    </source>
</evidence>
<keyword evidence="4 8" id="KW-0547">Nucleotide-binding</keyword>
<comment type="similarity">
    <text evidence="1 8 9">Belongs to the NAD synthetase family.</text>
</comment>
<dbReference type="FunFam" id="3.40.50.620:FF:000106">
    <property type="entry name" value="Glutamine-dependent NAD(+) synthetase"/>
    <property type="match status" value="1"/>
</dbReference>
<name>A0A101FUA4_9EURY</name>
<feature type="binding site" evidence="8">
    <location>
        <position position="37"/>
    </location>
    <ligand>
        <name>Mg(2+)</name>
        <dbReference type="ChEBI" id="CHEBI:18420"/>
    </ligand>
</feature>
<dbReference type="GO" id="GO:0005524">
    <property type="term" value="F:ATP binding"/>
    <property type="evidence" value="ECO:0007669"/>
    <property type="project" value="UniProtKB-UniRule"/>
</dbReference>
<evidence type="ECO:0000313" key="13">
    <source>
        <dbReference type="Proteomes" id="UP000057043"/>
    </source>
</evidence>
<keyword evidence="6 8" id="KW-0460">Magnesium</keyword>
<evidence type="ECO:0000259" key="11">
    <source>
        <dbReference type="Pfam" id="PF02540"/>
    </source>
</evidence>
<protein>
    <recommendedName>
        <fullName evidence="8 10">NH(3)-dependent NAD(+) synthetase</fullName>
        <ecNumber evidence="8 10">6.3.1.5</ecNumber>
    </recommendedName>
</protein>
<dbReference type="SUPFAM" id="SSF52402">
    <property type="entry name" value="Adenine nucleotide alpha hydrolases-like"/>
    <property type="match status" value="1"/>
</dbReference>
<feature type="domain" description="NAD/GMP synthase" evidence="11">
    <location>
        <begin position="11"/>
        <end position="248"/>
    </location>
</feature>
<dbReference type="InterPro" id="IPR003694">
    <property type="entry name" value="NAD_synthase"/>
</dbReference>
<dbReference type="EC" id="6.3.1.5" evidence="8 10"/>
<feature type="binding site" description="in other chain" evidence="8">
    <location>
        <position position="149"/>
    </location>
    <ligand>
        <name>deamido-NAD(+)</name>
        <dbReference type="ChEBI" id="CHEBI:58437"/>
        <note>ligand shared between two neighboring subunits</note>
    </ligand>
</feature>
<evidence type="ECO:0000256" key="6">
    <source>
        <dbReference type="ARBA" id="ARBA00022842"/>
    </source>
</evidence>
<feature type="binding site" evidence="8">
    <location>
        <position position="141"/>
    </location>
    <ligand>
        <name>Mg(2+)</name>
        <dbReference type="ChEBI" id="CHEBI:18420"/>
    </ligand>
</feature>
<proteinExistence type="inferred from homology"/>
<keyword evidence="5 8" id="KW-0067">ATP-binding</keyword>
<dbReference type="Proteomes" id="UP000057043">
    <property type="component" value="Unassembled WGS sequence"/>
</dbReference>
<dbReference type="Gene3D" id="3.40.50.620">
    <property type="entry name" value="HUPs"/>
    <property type="match status" value="1"/>
</dbReference>
<dbReference type="InterPro" id="IPR022310">
    <property type="entry name" value="NAD/GMP_synthase"/>
</dbReference>
<evidence type="ECO:0000256" key="7">
    <source>
        <dbReference type="ARBA" id="ARBA00023027"/>
    </source>
</evidence>
<dbReference type="GO" id="GO:0009435">
    <property type="term" value="P:NAD+ biosynthetic process"/>
    <property type="evidence" value="ECO:0007669"/>
    <property type="project" value="UniProtKB-UniRule"/>
</dbReference>
<organism evidence="12 13">
    <name type="scientific">Methanothrix harundinacea</name>
    <dbReference type="NCBI Taxonomy" id="301375"/>
    <lineage>
        <taxon>Archaea</taxon>
        <taxon>Methanobacteriati</taxon>
        <taxon>Methanobacteriota</taxon>
        <taxon>Stenosarchaea group</taxon>
        <taxon>Methanomicrobia</taxon>
        <taxon>Methanotrichales</taxon>
        <taxon>Methanotrichaceae</taxon>
        <taxon>Methanothrix</taxon>
    </lineage>
</organism>
<feature type="binding site" evidence="8">
    <location>
        <begin position="31"/>
        <end position="38"/>
    </location>
    <ligand>
        <name>ATP</name>
        <dbReference type="ChEBI" id="CHEBI:30616"/>
    </ligand>
</feature>
<comment type="function">
    <text evidence="8">Catalyzes the ATP-dependent amidation of deamido-NAD to form NAD. Uses ammonia as a nitrogen source.</text>
</comment>
<comment type="catalytic activity">
    <reaction evidence="8 10">
        <text>deamido-NAD(+) + NH4(+) + ATP = AMP + diphosphate + NAD(+) + H(+)</text>
        <dbReference type="Rhea" id="RHEA:21188"/>
        <dbReference type="ChEBI" id="CHEBI:15378"/>
        <dbReference type="ChEBI" id="CHEBI:28938"/>
        <dbReference type="ChEBI" id="CHEBI:30616"/>
        <dbReference type="ChEBI" id="CHEBI:33019"/>
        <dbReference type="ChEBI" id="CHEBI:57540"/>
        <dbReference type="ChEBI" id="CHEBI:58437"/>
        <dbReference type="ChEBI" id="CHEBI:456215"/>
        <dbReference type="EC" id="6.3.1.5"/>
    </reaction>
</comment>
<evidence type="ECO:0000256" key="9">
    <source>
        <dbReference type="RuleBase" id="RU003811"/>
    </source>
</evidence>
<evidence type="ECO:0000256" key="2">
    <source>
        <dbReference type="ARBA" id="ARBA00022598"/>
    </source>
</evidence>
<feature type="binding site" description="in other chain" evidence="8">
    <location>
        <position position="116"/>
    </location>
    <ligand>
        <name>deamido-NAD(+)</name>
        <dbReference type="ChEBI" id="CHEBI:58437"/>
        <note>ligand shared between two neighboring subunits</note>
    </ligand>
</feature>
<evidence type="ECO:0000256" key="10">
    <source>
        <dbReference type="RuleBase" id="RU003812"/>
    </source>
</evidence>
<feature type="binding site" evidence="8">
    <location>
        <position position="136"/>
    </location>
    <ligand>
        <name>ATP</name>
        <dbReference type="ChEBI" id="CHEBI:30616"/>
    </ligand>
</feature>
<keyword evidence="3 8" id="KW-0479">Metal-binding</keyword>
<comment type="pathway">
    <text evidence="8">Cofactor biosynthesis; NAD(+) biosynthesis; NAD(+) from deamido-NAD(+) (ammonia route): step 1/1.</text>
</comment>
<dbReference type="PANTHER" id="PTHR23090">
    <property type="entry name" value="NH 3 /GLUTAMINE-DEPENDENT NAD + SYNTHETASE"/>
    <property type="match status" value="1"/>
</dbReference>
<dbReference type="GO" id="GO:0005737">
    <property type="term" value="C:cytoplasm"/>
    <property type="evidence" value="ECO:0007669"/>
    <property type="project" value="InterPro"/>
</dbReference>
<keyword evidence="7 8" id="KW-0520">NAD</keyword>
<dbReference type="GO" id="GO:0004359">
    <property type="term" value="F:glutaminase activity"/>
    <property type="evidence" value="ECO:0007669"/>
    <property type="project" value="InterPro"/>
</dbReference>
<feature type="binding site" description="in other chain" evidence="8">
    <location>
        <begin position="244"/>
        <end position="245"/>
    </location>
    <ligand>
        <name>deamido-NAD(+)</name>
        <dbReference type="ChEBI" id="CHEBI:58437"/>
        <note>ligand shared between two neighboring subunits</note>
    </ligand>
</feature>
<feature type="binding site" evidence="8">
    <location>
        <position position="165"/>
    </location>
    <ligand>
        <name>ATP</name>
        <dbReference type="ChEBI" id="CHEBI:30616"/>
    </ligand>
</feature>
<dbReference type="GO" id="GO:0046872">
    <property type="term" value="F:metal ion binding"/>
    <property type="evidence" value="ECO:0007669"/>
    <property type="project" value="UniProtKB-KW"/>
</dbReference>
<keyword evidence="2 8" id="KW-0436">Ligase</keyword>
<dbReference type="NCBIfam" id="NF010587">
    <property type="entry name" value="PRK13980.1"/>
    <property type="match status" value="1"/>
</dbReference>
<sequence>MVMVRIDAENVIVEFIKDQVNAAGASGAVLGLSGGLDSATVAFLAARALGPERVFALLMPVAGATPPEDLDDAREVGSILGIETKEIEISKILDGYSQVLPMAEASPVVAGNLKARVRMTILYWHANLLNRLVLGTGNKTEIMLGYSTKFGDAAADILPIVGLYKDEVRDLARRLGVPEQIIEKAPTAGLWPGQTDEGELGISYDDANAILRGMEARMSRRDLAAEFGSGKVGLIERRVEGGRHKREPAPTPDL</sequence>
<feature type="binding site" evidence="8">
    <location>
        <position position="187"/>
    </location>
    <ligand>
        <name>ATP</name>
        <dbReference type="ChEBI" id="CHEBI:30616"/>
    </ligand>
</feature>
<dbReference type="GO" id="GO:0003952">
    <property type="term" value="F:NAD+ synthase (glutamine-hydrolyzing) activity"/>
    <property type="evidence" value="ECO:0007669"/>
    <property type="project" value="InterPro"/>
</dbReference>
<dbReference type="GO" id="GO:0008795">
    <property type="term" value="F:NAD+ synthase activity"/>
    <property type="evidence" value="ECO:0007669"/>
    <property type="project" value="UniProtKB-UniRule"/>
</dbReference>
<evidence type="ECO:0000313" key="12">
    <source>
        <dbReference type="EMBL" id="KUK44584.1"/>
    </source>
</evidence>
<dbReference type="UniPathway" id="UPA00253">
    <property type="reaction ID" value="UER00333"/>
</dbReference>
<dbReference type="PANTHER" id="PTHR23090:SF9">
    <property type="entry name" value="GLUTAMINE-DEPENDENT NAD(+) SYNTHETASE"/>
    <property type="match status" value="1"/>
</dbReference>
<dbReference type="InterPro" id="IPR022926">
    <property type="entry name" value="NH(3)-dep_NAD(+)_synth"/>
</dbReference>
<dbReference type="InterPro" id="IPR014729">
    <property type="entry name" value="Rossmann-like_a/b/a_fold"/>
</dbReference>
<dbReference type="HAMAP" id="MF_00193">
    <property type="entry name" value="NadE_ammonia_dep"/>
    <property type="match status" value="1"/>
</dbReference>